<evidence type="ECO:0000256" key="7">
    <source>
        <dbReference type="ARBA" id="ARBA00023136"/>
    </source>
</evidence>
<evidence type="ECO:0000256" key="5">
    <source>
        <dbReference type="ARBA" id="ARBA00022692"/>
    </source>
</evidence>
<feature type="transmembrane region" description="Helical" evidence="8">
    <location>
        <begin position="168"/>
        <end position="193"/>
    </location>
</feature>
<feature type="transmembrane region" description="Helical" evidence="8">
    <location>
        <begin position="112"/>
        <end position="136"/>
    </location>
</feature>
<dbReference type="Pfam" id="PF00528">
    <property type="entry name" value="BPD_transp_1"/>
    <property type="match status" value="2"/>
</dbReference>
<dbReference type="Gene3D" id="1.10.3720.10">
    <property type="entry name" value="MetI-like"/>
    <property type="match status" value="2"/>
</dbReference>
<accession>A0ABW5QKP7</accession>
<dbReference type="InterPro" id="IPR000515">
    <property type="entry name" value="MetI-like"/>
</dbReference>
<keyword evidence="6 8" id="KW-1133">Transmembrane helix</keyword>
<evidence type="ECO:0000256" key="8">
    <source>
        <dbReference type="RuleBase" id="RU363032"/>
    </source>
</evidence>
<evidence type="ECO:0000313" key="11">
    <source>
        <dbReference type="Proteomes" id="UP001597521"/>
    </source>
</evidence>
<comment type="similarity">
    <text evidence="2">Belongs to the binding-protein-dependent transport system permease family. CysTW subfamily.</text>
</comment>
<feature type="transmembrane region" description="Helical" evidence="8">
    <location>
        <begin position="523"/>
        <end position="545"/>
    </location>
</feature>
<sequence length="557" mass="59923">MASLAFQGVDGSFTFAHLFGAVTSQTVLGVSLTTIGLALLTAILSVIISYPVALYLSRNRGRTFAVLMILILIPFWVSVLIRTLAWFVLLGRNGVLNSAILGLGLTETPLGLLYNSSAVLMSMVHAIVPITVLTILSSMQNIDPRLTTAASTLGANPATQFWQVYFPLTWPGVATATVISFVLGLGFFVQPSLLGSPRETMIGQLIIQQIDELFNWNMAAAIAIVFLSFIGLVLLSASKLMGVSVAGGGIPAANMSRPNHISRARRIGGHAILTVVTKATGWMFRDRTAGAAGSSSMAHRVVTYLVLAWLSLPILFLVPLSFTQSGFLSWPPRGFSLQWYQEYFESSIWVEATIRSVIVGLLTSAVSILIGMPAAVAFSKGNVIASPVVMGLILLSLAVPNILIALAMFYFFADLGLVGTDLGLVLGQTVFALPYVIVAMIAAFNNYDWRLNTAAHTLGASPAKAYWFVSVPLLRMGIIAAFIFAFIRSFDELTVAMFIASGTSTTLPKRIWSEAHFNITPTLAAVSTVVLVGVILVVTITEVLSWGRRIKTREREV</sequence>
<proteinExistence type="inferred from homology"/>
<evidence type="ECO:0000256" key="3">
    <source>
        <dbReference type="ARBA" id="ARBA00022448"/>
    </source>
</evidence>
<keyword evidence="11" id="KW-1185">Reference proteome</keyword>
<keyword evidence="7 8" id="KW-0472">Membrane</keyword>
<protein>
    <submittedName>
        <fullName evidence="10">ABC transporter permease subunit</fullName>
    </submittedName>
</protein>
<dbReference type="RefSeq" id="WP_386835622.1">
    <property type="nucleotide sequence ID" value="NZ_JBHUNP010000001.1"/>
</dbReference>
<dbReference type="PANTHER" id="PTHR42929">
    <property type="entry name" value="INNER MEMBRANE ABC TRANSPORTER PERMEASE PROTEIN YDCU-RELATED-RELATED"/>
    <property type="match status" value="1"/>
</dbReference>
<dbReference type="CDD" id="cd06261">
    <property type="entry name" value="TM_PBP2"/>
    <property type="match status" value="2"/>
</dbReference>
<dbReference type="Proteomes" id="UP001597521">
    <property type="component" value="Unassembled WGS sequence"/>
</dbReference>
<comment type="caution">
    <text evidence="10">The sequence shown here is derived from an EMBL/GenBank/DDBJ whole genome shotgun (WGS) entry which is preliminary data.</text>
</comment>
<feature type="transmembrane region" description="Helical" evidence="8">
    <location>
        <begin position="388"/>
        <end position="413"/>
    </location>
</feature>
<reference evidence="11" key="1">
    <citation type="journal article" date="2019" name="Int. J. Syst. Evol. Microbiol.">
        <title>The Global Catalogue of Microorganisms (GCM) 10K type strain sequencing project: providing services to taxonomists for standard genome sequencing and annotation.</title>
        <authorList>
            <consortium name="The Broad Institute Genomics Platform"/>
            <consortium name="The Broad Institute Genome Sequencing Center for Infectious Disease"/>
            <person name="Wu L."/>
            <person name="Ma J."/>
        </authorList>
    </citation>
    <scope>NUCLEOTIDE SEQUENCE [LARGE SCALE GENOMIC DNA]</scope>
    <source>
        <strain evidence="11">CCM 7427</strain>
    </source>
</reference>
<dbReference type="EMBL" id="JBHUNP010000001">
    <property type="protein sequence ID" value="MFD2648262.1"/>
    <property type="molecule type" value="Genomic_DNA"/>
</dbReference>
<gene>
    <name evidence="10" type="ORF">ACFSX5_10710</name>
</gene>
<feature type="transmembrane region" description="Helical" evidence="8">
    <location>
        <begin position="27"/>
        <end position="52"/>
    </location>
</feature>
<feature type="transmembrane region" description="Helical" evidence="8">
    <location>
        <begin position="64"/>
        <end position="89"/>
    </location>
</feature>
<dbReference type="SUPFAM" id="SSF161098">
    <property type="entry name" value="MetI-like"/>
    <property type="match status" value="2"/>
</dbReference>
<dbReference type="PROSITE" id="PS50928">
    <property type="entry name" value="ABC_TM1"/>
    <property type="match status" value="2"/>
</dbReference>
<feature type="domain" description="ABC transmembrane type-1" evidence="9">
    <location>
        <begin position="353"/>
        <end position="541"/>
    </location>
</feature>
<feature type="transmembrane region" description="Helical" evidence="8">
    <location>
        <begin position="301"/>
        <end position="322"/>
    </location>
</feature>
<evidence type="ECO:0000256" key="1">
    <source>
        <dbReference type="ARBA" id="ARBA00004651"/>
    </source>
</evidence>
<keyword evidence="3 8" id="KW-0813">Transport</keyword>
<dbReference type="PANTHER" id="PTHR42929:SF5">
    <property type="entry name" value="ABC TRANSPORTER PERMEASE PROTEIN"/>
    <property type="match status" value="1"/>
</dbReference>
<organism evidence="10 11">
    <name type="scientific">Devosia albogilva</name>
    <dbReference type="NCBI Taxonomy" id="429726"/>
    <lineage>
        <taxon>Bacteria</taxon>
        <taxon>Pseudomonadati</taxon>
        <taxon>Pseudomonadota</taxon>
        <taxon>Alphaproteobacteria</taxon>
        <taxon>Hyphomicrobiales</taxon>
        <taxon>Devosiaceae</taxon>
        <taxon>Devosia</taxon>
    </lineage>
</organism>
<evidence type="ECO:0000256" key="6">
    <source>
        <dbReference type="ARBA" id="ARBA00022989"/>
    </source>
</evidence>
<dbReference type="InterPro" id="IPR035906">
    <property type="entry name" value="MetI-like_sf"/>
</dbReference>
<keyword evidence="5 8" id="KW-0812">Transmembrane</keyword>
<feature type="transmembrane region" description="Helical" evidence="8">
    <location>
        <begin position="213"/>
        <end position="235"/>
    </location>
</feature>
<feature type="domain" description="ABC transmembrane type-1" evidence="9">
    <location>
        <begin position="31"/>
        <end position="235"/>
    </location>
</feature>
<comment type="subcellular location">
    <subcellularLocation>
        <location evidence="1 8">Cell membrane</location>
        <topology evidence="1 8">Multi-pass membrane protein</topology>
    </subcellularLocation>
</comment>
<keyword evidence="4" id="KW-1003">Cell membrane</keyword>
<evidence type="ECO:0000256" key="4">
    <source>
        <dbReference type="ARBA" id="ARBA00022475"/>
    </source>
</evidence>
<feature type="transmembrane region" description="Helical" evidence="8">
    <location>
        <begin position="465"/>
        <end position="487"/>
    </location>
</feature>
<feature type="transmembrane region" description="Helical" evidence="8">
    <location>
        <begin position="354"/>
        <end position="376"/>
    </location>
</feature>
<evidence type="ECO:0000313" key="10">
    <source>
        <dbReference type="EMBL" id="MFD2648262.1"/>
    </source>
</evidence>
<feature type="transmembrane region" description="Helical" evidence="8">
    <location>
        <begin position="425"/>
        <end position="444"/>
    </location>
</feature>
<evidence type="ECO:0000259" key="9">
    <source>
        <dbReference type="PROSITE" id="PS50928"/>
    </source>
</evidence>
<name>A0ABW5QKP7_9HYPH</name>
<evidence type="ECO:0000256" key="2">
    <source>
        <dbReference type="ARBA" id="ARBA00007069"/>
    </source>
</evidence>